<comment type="caution">
    <text evidence="8">The sequence shown here is derived from an EMBL/GenBank/DDBJ whole genome shotgun (WGS) entry which is preliminary data.</text>
</comment>
<dbReference type="EMBL" id="AFRT01000231">
    <property type="protein sequence ID" value="ELU44978.1"/>
    <property type="molecule type" value="Genomic_DNA"/>
</dbReference>
<evidence type="ECO:0000256" key="2">
    <source>
        <dbReference type="ARBA" id="ARBA00005478"/>
    </source>
</evidence>
<organism evidence="8 9">
    <name type="scientific">Thanatephorus cucumeris (strain AG1-IA)</name>
    <name type="common">Rice sheath blight fungus</name>
    <name type="synonym">Rhizoctonia solani</name>
    <dbReference type="NCBI Taxonomy" id="983506"/>
    <lineage>
        <taxon>Eukaryota</taxon>
        <taxon>Fungi</taxon>
        <taxon>Dikarya</taxon>
        <taxon>Basidiomycota</taxon>
        <taxon>Agaricomycotina</taxon>
        <taxon>Agaricomycetes</taxon>
        <taxon>Cantharellales</taxon>
        <taxon>Ceratobasidiaceae</taxon>
        <taxon>Rhizoctonia</taxon>
        <taxon>Rhizoctonia solani AG-1</taxon>
    </lineage>
</organism>
<accession>L8X7F0</accession>
<dbReference type="Proteomes" id="UP000011668">
    <property type="component" value="Unassembled WGS sequence"/>
</dbReference>
<dbReference type="STRING" id="983506.L8X7F0"/>
<dbReference type="GO" id="GO:0033185">
    <property type="term" value="C:dolichol-phosphate-mannose synthase complex"/>
    <property type="evidence" value="ECO:0007669"/>
    <property type="project" value="TreeGrafter"/>
</dbReference>
<gene>
    <name evidence="8" type="ORF">AG1IA_00994</name>
</gene>
<dbReference type="InterPro" id="IPR009914">
    <property type="entry name" value="DPM2"/>
</dbReference>
<dbReference type="GO" id="GO:0006506">
    <property type="term" value="P:GPI anchor biosynthetic process"/>
    <property type="evidence" value="ECO:0007669"/>
    <property type="project" value="TreeGrafter"/>
</dbReference>
<dbReference type="PANTHER" id="PTHR15039">
    <property type="entry name" value="DOLICHOL PHOSPHATE-MANNOSE BIOSYNTHESIS REGULATORY PROTEIN"/>
    <property type="match status" value="1"/>
</dbReference>
<keyword evidence="5 7" id="KW-1133">Transmembrane helix</keyword>
<keyword evidence="3 7" id="KW-0812">Transmembrane</keyword>
<comment type="subcellular location">
    <subcellularLocation>
        <location evidence="1 7">Endoplasmic reticulum membrane</location>
        <topology evidence="1 7">Multi-pass membrane protein</topology>
    </subcellularLocation>
</comment>
<feature type="transmembrane region" description="Helical" evidence="7">
    <location>
        <begin position="127"/>
        <end position="148"/>
    </location>
</feature>
<protein>
    <recommendedName>
        <fullName evidence="7">Dolichol phosphate-mannose biosynthesis regulatory protein</fullName>
    </recommendedName>
</protein>
<dbReference type="GO" id="GO:0005789">
    <property type="term" value="C:endoplasmic reticulum membrane"/>
    <property type="evidence" value="ECO:0007669"/>
    <property type="project" value="UniProtKB-SubCell"/>
</dbReference>
<evidence type="ECO:0000313" key="8">
    <source>
        <dbReference type="EMBL" id="ELU44978.1"/>
    </source>
</evidence>
<keyword evidence="9" id="KW-1185">Reference proteome</keyword>
<comment type="caution">
    <text evidence="7">Lacks conserved residue(s) required for the propagation of feature annotation.</text>
</comment>
<reference evidence="8 9" key="1">
    <citation type="journal article" date="2013" name="Nat. Commun.">
        <title>The evolution and pathogenic mechanisms of the rice sheath blight pathogen.</title>
        <authorList>
            <person name="Zheng A."/>
            <person name="Lin R."/>
            <person name="Xu L."/>
            <person name="Qin P."/>
            <person name="Tang C."/>
            <person name="Ai P."/>
            <person name="Zhang D."/>
            <person name="Liu Y."/>
            <person name="Sun Z."/>
            <person name="Feng H."/>
            <person name="Wang Y."/>
            <person name="Chen Y."/>
            <person name="Liang X."/>
            <person name="Fu R."/>
            <person name="Li Q."/>
            <person name="Zhang J."/>
            <person name="Yu X."/>
            <person name="Xie Z."/>
            <person name="Ding L."/>
            <person name="Guan P."/>
            <person name="Tang J."/>
            <person name="Liang Y."/>
            <person name="Wang S."/>
            <person name="Deng Q."/>
            <person name="Li S."/>
            <person name="Zhu J."/>
            <person name="Wang L."/>
            <person name="Liu H."/>
            <person name="Li P."/>
        </authorList>
    </citation>
    <scope>NUCLEOTIDE SEQUENCE [LARGE SCALE GENOMIC DNA]</scope>
    <source>
        <strain evidence="9">AG-1 IA</strain>
    </source>
</reference>
<evidence type="ECO:0000256" key="5">
    <source>
        <dbReference type="ARBA" id="ARBA00022989"/>
    </source>
</evidence>
<evidence type="ECO:0000256" key="6">
    <source>
        <dbReference type="ARBA" id="ARBA00023136"/>
    </source>
</evidence>
<keyword evidence="4 7" id="KW-0256">Endoplasmic reticulum</keyword>
<dbReference type="OrthoDB" id="311279at2759"/>
<dbReference type="GO" id="GO:0180047">
    <property type="term" value="P:dolichol phosphate mannose biosynthetic process"/>
    <property type="evidence" value="ECO:0007669"/>
    <property type="project" value="InterPro"/>
</dbReference>
<evidence type="ECO:0000256" key="1">
    <source>
        <dbReference type="ARBA" id="ARBA00004477"/>
    </source>
</evidence>
<evidence type="ECO:0000256" key="7">
    <source>
        <dbReference type="RuleBase" id="RU365084"/>
    </source>
</evidence>
<evidence type="ECO:0000256" key="3">
    <source>
        <dbReference type="ARBA" id="ARBA00022692"/>
    </source>
</evidence>
<comment type="similarity">
    <text evidence="2 7">Belongs to the DPM2 family.</text>
</comment>
<dbReference type="AlphaFoldDB" id="L8X7F0"/>
<dbReference type="HOGENOM" id="CLU_1628160_0_0_1"/>
<comment type="pathway">
    <text evidence="7">Protein modification; protein glycosylation.</text>
</comment>
<name>L8X7F0_THACA</name>
<keyword evidence="6 7" id="KW-0472">Membrane</keyword>
<comment type="subunit">
    <text evidence="7">Component of the dolichol-phosphate mannose (DPM) synthase complex.</text>
</comment>
<dbReference type="Pfam" id="PF07297">
    <property type="entry name" value="DPM2"/>
    <property type="match status" value="1"/>
</dbReference>
<comment type="function">
    <text evidence="7">Regulatory subunit of the dolichol-phosphate mannose (DPM) synthase complex; essential for the ER localization.</text>
</comment>
<sequence>MSSNLMFSNERIKAAHLSNVGLRIGPTGTSKTRTWPSVAKGAASIRIRSGQAQVPIYSCTVISGVSSNGSRGTESVTSHSTSRSLQHNLLGHPICAGSRYVAGCSPLFPAEHPLQSLFPPREWAVRLPAFILCVGLAAIGSFIGMVMVKEGRKQRQKLLARQA</sequence>
<dbReference type="PANTHER" id="PTHR15039:SF11">
    <property type="entry name" value="DOLICHOL PHOSPHATE-MANNOSE BIOSYNTHESIS REGULATORY PROTEIN"/>
    <property type="match status" value="1"/>
</dbReference>
<proteinExistence type="inferred from homology"/>
<dbReference type="GO" id="GO:0030234">
    <property type="term" value="F:enzyme regulator activity"/>
    <property type="evidence" value="ECO:0007669"/>
    <property type="project" value="UniProtKB-UniRule"/>
</dbReference>
<evidence type="ECO:0000313" key="9">
    <source>
        <dbReference type="Proteomes" id="UP000011668"/>
    </source>
</evidence>
<evidence type="ECO:0000256" key="4">
    <source>
        <dbReference type="ARBA" id="ARBA00022824"/>
    </source>
</evidence>
<dbReference type="UniPathway" id="UPA00378"/>